<feature type="compositionally biased region" description="Basic and acidic residues" evidence="1">
    <location>
        <begin position="51"/>
        <end position="60"/>
    </location>
</feature>
<proteinExistence type="predicted"/>
<accession>A0A101M434</accession>
<dbReference type="AlphaFoldDB" id="A0A101M434"/>
<reference evidence="2" key="1">
    <citation type="journal article" date="2015" name="Genome Biol. Evol.">
        <title>Organellar Genomes of White Spruce (Picea glauca): Assembly and Annotation.</title>
        <authorList>
            <person name="Jackman S.D."/>
            <person name="Warren R.L."/>
            <person name="Gibb E.A."/>
            <person name="Vandervalk B.P."/>
            <person name="Mohamadi H."/>
            <person name="Chu J."/>
            <person name="Raymond A."/>
            <person name="Pleasance S."/>
            <person name="Coope R."/>
            <person name="Wildung M.R."/>
            <person name="Ritland C.E."/>
            <person name="Bousquet J."/>
            <person name="Jones S.J."/>
            <person name="Bohlmann J."/>
            <person name="Birol I."/>
        </authorList>
    </citation>
    <scope>NUCLEOTIDE SEQUENCE [LARGE SCALE GENOMIC DNA]</scope>
    <source>
        <tissue evidence="2">Flushing bud</tissue>
    </source>
</reference>
<feature type="region of interest" description="Disordered" evidence="1">
    <location>
        <begin position="51"/>
        <end position="71"/>
    </location>
</feature>
<dbReference type="EMBL" id="LKAM01000001">
    <property type="protein sequence ID" value="KUM50529.1"/>
    <property type="molecule type" value="Genomic_DNA"/>
</dbReference>
<organism evidence="2">
    <name type="scientific">Picea glauca</name>
    <name type="common">White spruce</name>
    <name type="synonym">Pinus glauca</name>
    <dbReference type="NCBI Taxonomy" id="3330"/>
    <lineage>
        <taxon>Eukaryota</taxon>
        <taxon>Viridiplantae</taxon>
        <taxon>Streptophyta</taxon>
        <taxon>Embryophyta</taxon>
        <taxon>Tracheophyta</taxon>
        <taxon>Spermatophyta</taxon>
        <taxon>Pinopsida</taxon>
        <taxon>Pinidae</taxon>
        <taxon>Conifers I</taxon>
        <taxon>Pinales</taxon>
        <taxon>Pinaceae</taxon>
        <taxon>Picea</taxon>
    </lineage>
</organism>
<evidence type="ECO:0000313" key="2">
    <source>
        <dbReference type="EMBL" id="KUM50529.1"/>
    </source>
</evidence>
<geneLocation type="mitochondrion" evidence="2"/>
<evidence type="ECO:0000256" key="1">
    <source>
        <dbReference type="SAM" id="MobiDB-lite"/>
    </source>
</evidence>
<gene>
    <name evidence="2" type="ORF">ABT39_MTgene372</name>
</gene>
<comment type="caution">
    <text evidence="2">The sequence shown here is derived from an EMBL/GenBank/DDBJ whole genome shotgun (WGS) entry which is preliminary data.</text>
</comment>
<name>A0A101M434_PICGL</name>
<protein>
    <submittedName>
        <fullName evidence="2">Uncharacterized protein</fullName>
    </submittedName>
</protein>
<keyword evidence="2" id="KW-0496">Mitochondrion</keyword>
<sequence>MNLTPATGFPSKHPHPTCSNLFIDRRHLSIEGGTGAADWETGEPIHGRIDNLFTSRDKVRQGAGGTNPTTRSNGYSLVFRVIPLIGLSFDR</sequence>